<keyword evidence="3" id="KW-1185">Reference proteome</keyword>
<dbReference type="GO" id="GO:0005737">
    <property type="term" value="C:cytoplasm"/>
    <property type="evidence" value="ECO:0007669"/>
    <property type="project" value="TreeGrafter"/>
</dbReference>
<sequence>MSISPENLNTPPAIRLSQILASFSSSTTSIEPRNSSQSAISTSELADFLNTLSDSVAEDPENAQIENTAFEVLSEIYTYISSTSIDQDVKDALSFELPKAVARFSSGSKRCIDVCESIIDSFIATCSPRDMLSILCEALDCEVTVYNSCQYYAIIFSGLAKVLTIIERRHFEQVKVAIPGVLKVLKSISTETDNEDADVEDLFSKTIGIASSIYTICVKLEGKDNEKIRALFGLTILQIMASTSVCLGHAISRCFPLVLQLYQYLQYCQLPYLNLIAGGGVDKLTSIVLQGMDDEEDFMICFSHVNLGAALAVVWGQMSNEAPLAAEMDLAKVKDELKSHQTERWQAVGLLRHIFLCVNLSWLIKKHAIQFLLDIMKGSVPDNSYDEHEDNSVCMLSLRASLQAVQMVIMYASDRVIRKMAFDAFKMVLADVLARERFDILVSLIKHSDSSSMIAILLDLFREEMHKECRRRVANGNGFPEVKYLESQNNVFWSVQTLELVEFILKPPQGGPPILPENSDAALSALNLYRYILITESTGKTNYTGALSKENLRKSYKEWLLPLRVLGNYTLVGYKCFSREGSSESAKQRKGKPSQGYEIMNVEECRRIRASSEGLVHARGLLCMVCFLFAFISACFVL</sequence>
<protein>
    <submittedName>
        <fullName evidence="2">Aberrant root formation protein 4</fullName>
    </submittedName>
</protein>
<dbReference type="InterPro" id="IPR019516">
    <property type="entry name" value="Glomulin/ALF4"/>
</dbReference>
<name>A0AAD8J9L1_9APIA</name>
<dbReference type="Proteomes" id="UP001237642">
    <property type="component" value="Unassembled WGS sequence"/>
</dbReference>
<keyword evidence="1" id="KW-0812">Transmembrane</keyword>
<keyword evidence="1" id="KW-0472">Membrane</keyword>
<reference evidence="2" key="2">
    <citation type="submission" date="2023-05" db="EMBL/GenBank/DDBJ databases">
        <authorList>
            <person name="Schelkunov M.I."/>
        </authorList>
    </citation>
    <scope>NUCLEOTIDE SEQUENCE</scope>
    <source>
        <strain evidence="2">Hsosn_3</strain>
        <tissue evidence="2">Leaf</tissue>
    </source>
</reference>
<evidence type="ECO:0000256" key="1">
    <source>
        <dbReference type="SAM" id="Phobius"/>
    </source>
</evidence>
<reference evidence="2" key="1">
    <citation type="submission" date="2023-02" db="EMBL/GenBank/DDBJ databases">
        <title>Genome of toxic invasive species Heracleum sosnowskyi carries increased number of genes despite the absence of recent whole-genome duplications.</title>
        <authorList>
            <person name="Schelkunov M."/>
            <person name="Shtratnikova V."/>
            <person name="Makarenko M."/>
            <person name="Klepikova A."/>
            <person name="Omelchenko D."/>
            <person name="Novikova G."/>
            <person name="Obukhova E."/>
            <person name="Bogdanov V."/>
            <person name="Penin A."/>
            <person name="Logacheva M."/>
        </authorList>
    </citation>
    <scope>NUCLEOTIDE SEQUENCE</scope>
    <source>
        <strain evidence="2">Hsosn_3</strain>
        <tissue evidence="2">Leaf</tissue>
    </source>
</reference>
<dbReference type="PANTHER" id="PTHR15430:SF1">
    <property type="entry name" value="GLOMULIN"/>
    <property type="match status" value="1"/>
</dbReference>
<accession>A0AAD8J9L1</accession>
<gene>
    <name evidence="2" type="ORF">POM88_008288</name>
</gene>
<keyword evidence="1" id="KW-1133">Transmembrane helix</keyword>
<dbReference type="AlphaFoldDB" id="A0AAD8J9L1"/>
<dbReference type="InterPro" id="IPR013877">
    <property type="entry name" value="YAP-bd/ALF4/Glomulin"/>
</dbReference>
<evidence type="ECO:0000313" key="2">
    <source>
        <dbReference type="EMBL" id="KAK1398425.1"/>
    </source>
</evidence>
<dbReference type="EMBL" id="JAUIZM010000002">
    <property type="protein sequence ID" value="KAK1398425.1"/>
    <property type="molecule type" value="Genomic_DNA"/>
</dbReference>
<evidence type="ECO:0000313" key="3">
    <source>
        <dbReference type="Proteomes" id="UP001237642"/>
    </source>
</evidence>
<dbReference type="PANTHER" id="PTHR15430">
    <property type="entry name" value="GLOMULIN"/>
    <property type="match status" value="1"/>
</dbReference>
<comment type="caution">
    <text evidence="2">The sequence shown here is derived from an EMBL/GenBank/DDBJ whole genome shotgun (WGS) entry which is preliminary data.</text>
</comment>
<dbReference type="Pfam" id="PF08568">
    <property type="entry name" value="Kinetochor_Ybp2"/>
    <property type="match status" value="2"/>
</dbReference>
<feature type="transmembrane region" description="Helical" evidence="1">
    <location>
        <begin position="616"/>
        <end position="637"/>
    </location>
</feature>
<proteinExistence type="predicted"/>
<organism evidence="2 3">
    <name type="scientific">Heracleum sosnowskyi</name>
    <dbReference type="NCBI Taxonomy" id="360622"/>
    <lineage>
        <taxon>Eukaryota</taxon>
        <taxon>Viridiplantae</taxon>
        <taxon>Streptophyta</taxon>
        <taxon>Embryophyta</taxon>
        <taxon>Tracheophyta</taxon>
        <taxon>Spermatophyta</taxon>
        <taxon>Magnoliopsida</taxon>
        <taxon>eudicotyledons</taxon>
        <taxon>Gunneridae</taxon>
        <taxon>Pentapetalae</taxon>
        <taxon>asterids</taxon>
        <taxon>campanulids</taxon>
        <taxon>Apiales</taxon>
        <taxon>Apiaceae</taxon>
        <taxon>Apioideae</taxon>
        <taxon>apioid superclade</taxon>
        <taxon>Tordylieae</taxon>
        <taxon>Tordyliinae</taxon>
        <taxon>Heracleum</taxon>
    </lineage>
</organism>
<dbReference type="GO" id="GO:0055105">
    <property type="term" value="F:ubiquitin-protein transferase inhibitor activity"/>
    <property type="evidence" value="ECO:0007669"/>
    <property type="project" value="TreeGrafter"/>
</dbReference>